<dbReference type="InterPro" id="IPR040122">
    <property type="entry name" value="Importin_beta"/>
</dbReference>
<dbReference type="EMBL" id="UXUI01009099">
    <property type="protein sequence ID" value="VDD93055.1"/>
    <property type="molecule type" value="Genomic_DNA"/>
</dbReference>
<evidence type="ECO:0000259" key="12">
    <source>
        <dbReference type="PROSITE" id="PS50166"/>
    </source>
</evidence>
<dbReference type="WBParaSite" id="EVEC_0000832201-mRNA-1">
    <property type="protein sequence ID" value="EVEC_0000832201-mRNA-1"/>
    <property type="gene ID" value="EVEC_0000832201"/>
</dbReference>
<dbReference type="SUPFAM" id="SSF48371">
    <property type="entry name" value="ARM repeat"/>
    <property type="match status" value="1"/>
</dbReference>
<evidence type="ECO:0000313" key="13">
    <source>
        <dbReference type="EMBL" id="VDD93055.1"/>
    </source>
</evidence>
<gene>
    <name evidence="13" type="ORF">EVEC_LOCUS7806</name>
</gene>
<evidence type="ECO:0000256" key="11">
    <source>
        <dbReference type="ARBA" id="ARBA00080641"/>
    </source>
</evidence>
<evidence type="ECO:0000256" key="7">
    <source>
        <dbReference type="ARBA" id="ARBA00023242"/>
    </source>
</evidence>
<dbReference type="InterPro" id="IPR058584">
    <property type="entry name" value="IMB1_TNPO1-like_TPR"/>
</dbReference>
<feature type="domain" description="Importin N-terminal" evidence="12">
    <location>
        <begin position="36"/>
        <end position="104"/>
    </location>
</feature>
<evidence type="ECO:0000256" key="9">
    <source>
        <dbReference type="ARBA" id="ARBA00067327"/>
    </source>
</evidence>
<dbReference type="GO" id="GO:0031981">
    <property type="term" value="C:nuclear lumen"/>
    <property type="evidence" value="ECO:0007669"/>
    <property type="project" value="UniProtKB-ARBA"/>
</dbReference>
<keyword evidence="4" id="KW-0963">Cytoplasm</keyword>
<evidence type="ECO:0000313" key="14">
    <source>
        <dbReference type="Proteomes" id="UP000274131"/>
    </source>
</evidence>
<sequence length="860" mass="96565">MTGEPGEWRPVPEELQQVVELLRLSQSPDTQTQKNVQERLNQLNGHPEFCCYLAFIMAEMRDEEVTNRSVSGLILKNSIRLTWTQLPEGIQNYVKHTTLSAISDPHPLIRATVGIIITTIVIFGGFAQWPALIPTLCNLLEDMNPDTQEGAMGAIQKICEDSADMLLQQQHLNVLIPKLLIFFNSPHAKLRALAVNAVNCILLVQTEPLNNVMDVFLAQLFALANDEDTEVQKQLCRALTLLLDSHLEKLVSQLGNIVEFMLIRTQDSNEATALEACEFWLALAENPQICKEALGPHLPRLIPVLMRCMRYSEVDIMMLRGEVEEDCSVPDRQQDIRPRFHRAKTQTQRHSEGDGVNLDVDVYDDDEPDDDSSTEWNLRKCSAASLDVLSGIFTDDFLPTLLPILNEALFHEDWLIKESGILALGAVAEGCMNGITPHLPELIPFLINSLRDRKLLARVLDGNKRVQEAACSAFATFEEEANIELVPYLPEIVTALCEAFKRYQAKNLLILYDAVGTLADSVGAHLNQPQYVEMLMRPLMEKWSVLADDDKEMFPLLECLSSVATAINVSFLPYCEPVFHRCLSLIAKCLEETQLAIQSPAEHELPDKDFLIMALDLLSGLAEGLSGNIESFVASSHIVALIYQCSLDPSPEVRQSSFALLGDLAKACYHHLEPHIHSFLPILKQNLDPEQISVCNNSIWAIGEISMKIGVGMREHVNDLLPSLIYVMNRDKGPRTLLENTAITLGRLGLHCAVEVSPYLQQFIRAWCLALRNIRDNDEKESAFKGLCYMIDVNPAGVLTDFIFLCDAIASWNNPKDDLKMMFARILHGFRNQVGDPHWTAFTSQFPVPLKQRLKVQYDV</sequence>
<comment type="similarity">
    <text evidence="8">Belongs to the importin beta family. Importin beta-2 subfamily.</text>
</comment>
<evidence type="ECO:0000313" key="15">
    <source>
        <dbReference type="WBParaSite" id="EVEC_0000832201-mRNA-1"/>
    </source>
</evidence>
<keyword evidence="3" id="KW-0813">Transport</keyword>
<dbReference type="InterPro" id="IPR001494">
    <property type="entry name" value="Importin-beta_N"/>
</dbReference>
<dbReference type="Pfam" id="PF25574">
    <property type="entry name" value="TPR_IMB1"/>
    <property type="match status" value="1"/>
</dbReference>
<dbReference type="OrthoDB" id="951172at2759"/>
<keyword evidence="7" id="KW-0539">Nucleus</keyword>
<proteinExistence type="inferred from homology"/>
<dbReference type="PANTHER" id="PTHR10527">
    <property type="entry name" value="IMPORTIN BETA"/>
    <property type="match status" value="1"/>
</dbReference>
<dbReference type="PROSITE" id="PS50166">
    <property type="entry name" value="IMPORTIN_B_NT"/>
    <property type="match status" value="1"/>
</dbReference>
<evidence type="ECO:0000256" key="8">
    <source>
        <dbReference type="ARBA" id="ARBA00038423"/>
    </source>
</evidence>
<evidence type="ECO:0000256" key="10">
    <source>
        <dbReference type="ARBA" id="ARBA00076938"/>
    </source>
</evidence>
<keyword evidence="5" id="KW-0677">Repeat</keyword>
<dbReference type="AlphaFoldDB" id="A0A0N4VCM3"/>
<organism evidence="15">
    <name type="scientific">Enterobius vermicularis</name>
    <name type="common">Human pinworm</name>
    <dbReference type="NCBI Taxonomy" id="51028"/>
    <lineage>
        <taxon>Eukaryota</taxon>
        <taxon>Metazoa</taxon>
        <taxon>Ecdysozoa</taxon>
        <taxon>Nematoda</taxon>
        <taxon>Chromadorea</taxon>
        <taxon>Rhabditida</taxon>
        <taxon>Spirurina</taxon>
        <taxon>Oxyuridomorpha</taxon>
        <taxon>Oxyuroidea</taxon>
        <taxon>Oxyuridae</taxon>
        <taxon>Enterobius</taxon>
    </lineage>
</organism>
<dbReference type="Pfam" id="PF13513">
    <property type="entry name" value="HEAT_EZ"/>
    <property type="match status" value="1"/>
</dbReference>
<protein>
    <recommendedName>
        <fullName evidence="9">Transportin-1</fullName>
    </recommendedName>
    <alternativeName>
        <fullName evidence="10">Importin beta-2</fullName>
    </alternativeName>
    <alternativeName>
        <fullName evidence="11">Karyopherin beta-2</fullName>
    </alternativeName>
</protein>
<evidence type="ECO:0000256" key="1">
    <source>
        <dbReference type="ARBA" id="ARBA00004123"/>
    </source>
</evidence>
<dbReference type="GO" id="GO:0006606">
    <property type="term" value="P:protein import into nucleus"/>
    <property type="evidence" value="ECO:0007669"/>
    <property type="project" value="InterPro"/>
</dbReference>
<dbReference type="STRING" id="51028.A0A0N4VCM3"/>
<name>A0A0N4VCM3_ENTVE</name>
<evidence type="ECO:0000256" key="2">
    <source>
        <dbReference type="ARBA" id="ARBA00004496"/>
    </source>
</evidence>
<dbReference type="GO" id="GO:0005737">
    <property type="term" value="C:cytoplasm"/>
    <property type="evidence" value="ECO:0007669"/>
    <property type="project" value="UniProtKB-SubCell"/>
</dbReference>
<accession>A0A0N4VCM3</accession>
<evidence type="ECO:0000256" key="6">
    <source>
        <dbReference type="ARBA" id="ARBA00022927"/>
    </source>
</evidence>
<dbReference type="InterPro" id="IPR016024">
    <property type="entry name" value="ARM-type_fold"/>
</dbReference>
<dbReference type="FunFam" id="1.25.10.10:FF:000028">
    <property type="entry name" value="Transportin-1 isoform 1"/>
    <property type="match status" value="2"/>
</dbReference>
<reference evidence="13 14" key="2">
    <citation type="submission" date="2018-10" db="EMBL/GenBank/DDBJ databases">
        <authorList>
            <consortium name="Pathogen Informatics"/>
        </authorList>
    </citation>
    <scope>NUCLEOTIDE SEQUENCE [LARGE SCALE GENOMIC DNA]</scope>
</reference>
<dbReference type="GO" id="GO:0031267">
    <property type="term" value="F:small GTPase binding"/>
    <property type="evidence" value="ECO:0007669"/>
    <property type="project" value="InterPro"/>
</dbReference>
<evidence type="ECO:0000256" key="3">
    <source>
        <dbReference type="ARBA" id="ARBA00022448"/>
    </source>
</evidence>
<dbReference type="Pfam" id="PF03810">
    <property type="entry name" value="IBN_N"/>
    <property type="match status" value="1"/>
</dbReference>
<dbReference type="Gene3D" id="1.25.10.10">
    <property type="entry name" value="Leucine-rich Repeat Variant"/>
    <property type="match status" value="2"/>
</dbReference>
<keyword evidence="14" id="KW-1185">Reference proteome</keyword>
<dbReference type="Proteomes" id="UP000274131">
    <property type="component" value="Unassembled WGS sequence"/>
</dbReference>
<dbReference type="InterPro" id="IPR011989">
    <property type="entry name" value="ARM-like"/>
</dbReference>
<keyword evidence="6" id="KW-0653">Protein transport</keyword>
<evidence type="ECO:0000256" key="4">
    <source>
        <dbReference type="ARBA" id="ARBA00022490"/>
    </source>
</evidence>
<evidence type="ECO:0000256" key="5">
    <source>
        <dbReference type="ARBA" id="ARBA00022737"/>
    </source>
</evidence>
<reference evidence="15" key="1">
    <citation type="submission" date="2017-02" db="UniProtKB">
        <authorList>
            <consortium name="WormBaseParasite"/>
        </authorList>
    </citation>
    <scope>IDENTIFICATION</scope>
</reference>
<comment type="subcellular location">
    <subcellularLocation>
        <location evidence="2">Cytoplasm</location>
    </subcellularLocation>
    <subcellularLocation>
        <location evidence="1">Nucleus</location>
    </subcellularLocation>
</comment>